<dbReference type="Pfam" id="PF05699">
    <property type="entry name" value="Dimer_Tnp_hAT"/>
    <property type="match status" value="1"/>
</dbReference>
<name>A0A835GL75_SPOEX</name>
<evidence type="ECO:0000256" key="5">
    <source>
        <dbReference type="ARBA" id="ARBA00023242"/>
    </source>
</evidence>
<dbReference type="PANTHER" id="PTHR46481:SF10">
    <property type="entry name" value="ZINC FINGER BED DOMAIN-CONTAINING PROTEIN 39"/>
    <property type="match status" value="1"/>
</dbReference>
<keyword evidence="6" id="KW-0175">Coiled coil</keyword>
<reference evidence="8" key="1">
    <citation type="submission" date="2020-08" db="EMBL/GenBank/DDBJ databases">
        <title>Spodoptera exigua strain:BAW_Kor-Di-RS1 Genome sequencing and assembly.</title>
        <authorList>
            <person name="Kim J."/>
            <person name="Nam H.Y."/>
            <person name="Kwon M."/>
            <person name="Choi J.H."/>
            <person name="Cho S.R."/>
            <person name="Kim G.-H."/>
        </authorList>
    </citation>
    <scope>NUCLEOTIDE SEQUENCE</scope>
    <source>
        <strain evidence="8">BAW_Kor-Di-RS1</strain>
        <tissue evidence="8">Whole-body</tissue>
    </source>
</reference>
<dbReference type="InterPro" id="IPR052035">
    <property type="entry name" value="ZnF_BED_domain_contain"/>
</dbReference>
<evidence type="ECO:0000313" key="9">
    <source>
        <dbReference type="Proteomes" id="UP000648187"/>
    </source>
</evidence>
<gene>
    <name evidence="8" type="ORF">HW555_004826</name>
</gene>
<evidence type="ECO:0000256" key="4">
    <source>
        <dbReference type="ARBA" id="ARBA00022833"/>
    </source>
</evidence>
<keyword evidence="4" id="KW-0862">Zinc</keyword>
<dbReference type="SUPFAM" id="SSF53098">
    <property type="entry name" value="Ribonuclease H-like"/>
    <property type="match status" value="1"/>
</dbReference>
<comment type="subcellular location">
    <subcellularLocation>
        <location evidence="1">Nucleus</location>
    </subcellularLocation>
</comment>
<dbReference type="PANTHER" id="PTHR46481">
    <property type="entry name" value="ZINC FINGER BED DOMAIN-CONTAINING PROTEIN 4"/>
    <property type="match status" value="1"/>
</dbReference>
<keyword evidence="5" id="KW-0539">Nucleus</keyword>
<dbReference type="GO" id="GO:0046983">
    <property type="term" value="F:protein dimerization activity"/>
    <property type="evidence" value="ECO:0007669"/>
    <property type="project" value="InterPro"/>
</dbReference>
<keyword evidence="2" id="KW-0479">Metal-binding</keyword>
<dbReference type="GO" id="GO:0008270">
    <property type="term" value="F:zinc ion binding"/>
    <property type="evidence" value="ECO:0007669"/>
    <property type="project" value="UniProtKB-KW"/>
</dbReference>
<evidence type="ECO:0000259" key="7">
    <source>
        <dbReference type="Pfam" id="PF05699"/>
    </source>
</evidence>
<dbReference type="InterPro" id="IPR013083">
    <property type="entry name" value="Znf_RING/FYVE/PHD"/>
</dbReference>
<dbReference type="AlphaFoldDB" id="A0A835GL75"/>
<dbReference type="InterPro" id="IPR008906">
    <property type="entry name" value="HATC_C_dom"/>
</dbReference>
<sequence length="706" mass="80212">MPKQKKQKVWRHYHSLPDKSVKCTFCSKMYRVPNVTKMGTHLLKCPKCPLVIRNELTESCEETSLIASNTTNSAITEGGYVTSTPSDATPLLEFTEEKKRRLTKLLSKAIYVTGSPLSMVEHPLWREFFKELQPLFELPTRKVVNLQKAFDLVKLEHPNVITLNCVAHTLNLLCHDIMKEDAIEAFISVAIDVIKSVKKSQILCALFKQIIAEKGSGEQLKLPSKTRWGSYFHAVRSLQNSKAALQCLAVHEDAKMIPADIKAHLLDEEFWKMIDESTAILERITDYIFKLEGNESYINDVYMAFKDIKSRLVFLLPGFSSLFDDNIRDRILNAVDKRRENCIKPIHLAAYMLDPKCQGIEMNEDEEIIAMDFIHEKGRQLNLEVITDLANYRAREGFWAKSFVWASLQNMKPLTWWKGICKNKALSKVAACLLTAPCTSAATKRTFSIHGNIHSLKRNSPSTIKNIEPQPSTSGRNTRQIEFCDVTKILSDNSDLDKQLCRSLTGLFAIESDRYIMPAVKCGGCAKYLSPIDAAKCNQCDALYHRACVCLPSTGPISTTWRCPECNKNLRRDNKADTPVRARAAQVEEHLSSEELMETSTISCTTLDTTNNLSPDLAVELRQFKEELRGEFRLMHQEFQQLRSEMAQLKESIKTSDERMESLEKLEISDPQTLSISDDYAMQGTQSCVMDSVGSRFTRLSNERFI</sequence>
<dbReference type="SUPFAM" id="SSF57903">
    <property type="entry name" value="FYVE/PHD zinc finger"/>
    <property type="match status" value="1"/>
</dbReference>
<evidence type="ECO:0000256" key="6">
    <source>
        <dbReference type="SAM" id="Coils"/>
    </source>
</evidence>
<feature type="coiled-coil region" evidence="6">
    <location>
        <begin position="625"/>
        <end position="666"/>
    </location>
</feature>
<keyword evidence="3" id="KW-0863">Zinc-finger</keyword>
<dbReference type="Proteomes" id="UP000648187">
    <property type="component" value="Unassembled WGS sequence"/>
</dbReference>
<feature type="non-terminal residue" evidence="8">
    <location>
        <position position="1"/>
    </location>
</feature>
<dbReference type="InterPro" id="IPR012337">
    <property type="entry name" value="RNaseH-like_sf"/>
</dbReference>
<evidence type="ECO:0000256" key="3">
    <source>
        <dbReference type="ARBA" id="ARBA00022771"/>
    </source>
</evidence>
<dbReference type="GO" id="GO:0005634">
    <property type="term" value="C:nucleus"/>
    <property type="evidence" value="ECO:0007669"/>
    <property type="project" value="UniProtKB-SubCell"/>
</dbReference>
<dbReference type="EMBL" id="JACKWZ010000057">
    <property type="protein sequence ID" value="KAF9418293.1"/>
    <property type="molecule type" value="Genomic_DNA"/>
</dbReference>
<evidence type="ECO:0000256" key="1">
    <source>
        <dbReference type="ARBA" id="ARBA00004123"/>
    </source>
</evidence>
<keyword evidence="9" id="KW-1185">Reference proteome</keyword>
<feature type="domain" description="HAT C-terminal dimerisation" evidence="7">
    <location>
        <begin position="405"/>
        <end position="460"/>
    </location>
</feature>
<organism evidence="8 9">
    <name type="scientific">Spodoptera exigua</name>
    <name type="common">Beet armyworm</name>
    <name type="synonym">Noctua fulgens</name>
    <dbReference type="NCBI Taxonomy" id="7107"/>
    <lineage>
        <taxon>Eukaryota</taxon>
        <taxon>Metazoa</taxon>
        <taxon>Ecdysozoa</taxon>
        <taxon>Arthropoda</taxon>
        <taxon>Hexapoda</taxon>
        <taxon>Insecta</taxon>
        <taxon>Pterygota</taxon>
        <taxon>Neoptera</taxon>
        <taxon>Endopterygota</taxon>
        <taxon>Lepidoptera</taxon>
        <taxon>Glossata</taxon>
        <taxon>Ditrysia</taxon>
        <taxon>Noctuoidea</taxon>
        <taxon>Noctuidae</taxon>
        <taxon>Amphipyrinae</taxon>
        <taxon>Spodoptera</taxon>
    </lineage>
</organism>
<proteinExistence type="predicted"/>
<protein>
    <recommendedName>
        <fullName evidence="7">HAT C-terminal dimerisation domain-containing protein</fullName>
    </recommendedName>
</protein>
<dbReference type="InterPro" id="IPR011011">
    <property type="entry name" value="Znf_FYVE_PHD"/>
</dbReference>
<dbReference type="Gene3D" id="3.30.40.10">
    <property type="entry name" value="Zinc/RING finger domain, C3HC4 (zinc finger)"/>
    <property type="match status" value="1"/>
</dbReference>
<accession>A0A835GL75</accession>
<evidence type="ECO:0000256" key="2">
    <source>
        <dbReference type="ARBA" id="ARBA00022723"/>
    </source>
</evidence>
<comment type="caution">
    <text evidence="8">The sequence shown here is derived from an EMBL/GenBank/DDBJ whole genome shotgun (WGS) entry which is preliminary data.</text>
</comment>
<evidence type="ECO:0000313" key="8">
    <source>
        <dbReference type="EMBL" id="KAF9418293.1"/>
    </source>
</evidence>